<sequence length="652" mass="74364">MTKRYKDASKIVDEMETSELPTLSQIATYNGLAETKRKASWMRRYAEAIRVEKTGREVHSKRFFLKGTHGLTCSIPIPWTVDSGHKIRIKVLAKKMIEAFEILDALQARVFDLQYAQDPAYDWIKEFQKGRESRNVDDEESDSVSLSTVLDRSKDKAGQAIVIPAEETDDDDPIELFMRAEKRAYLRKYDFLRGSRERWIQHTLSEEDCTDPHYLRRVNIQLDTLLQYTRRIILNDPVLLLKAEGKVSLNDMFLDPNFSAEDFKRLEEGQGLLRSSGMIWWKDATLEAIAMWPEAGKKSTAANLGDLSKSIISSLPCRIPHHAFLCDSEDRFKILDGWVFKSRHTREMSNEAWWTFLSFGALGMYPAPSFCEKQGVESYRAHLSMCGVVVGDCVNGVSPTFPGPLPTTKPASRRDLITWGEVNCRVYMFGAVRDDADTFTRAFLKQLRLRPDRFLVLTRSESDPGQQLEQFGGAADEIFYQLRMRTFEAPMAAIHNPPAGHGPWNVTRSGRDVLYGSGDPVQLGDKNLPGMKGYLTELTTPKNEGWLFWLKKDRFKVKYFVILSAKPQGVVKDLVRDVAWAALCAAGFGRGTYTARKYIRAADALGRQRTSQLLSWMPPSVLSYEFQSIEERLKKEGLEWFLDFSEQMGVDV</sequence>
<dbReference type="OrthoDB" id="2756263at2759"/>
<accession>A0A1X6NAH8</accession>
<dbReference type="AlphaFoldDB" id="A0A1X6NAH8"/>
<name>A0A1X6NAH8_9APHY</name>
<protein>
    <submittedName>
        <fullName evidence="1">Uncharacterized protein</fullName>
    </submittedName>
</protein>
<evidence type="ECO:0000313" key="2">
    <source>
        <dbReference type="Proteomes" id="UP000194127"/>
    </source>
</evidence>
<gene>
    <name evidence="1" type="ORF">POSPLADRAFT_1044755</name>
</gene>
<organism evidence="1 2">
    <name type="scientific">Postia placenta MAD-698-R-SB12</name>
    <dbReference type="NCBI Taxonomy" id="670580"/>
    <lineage>
        <taxon>Eukaryota</taxon>
        <taxon>Fungi</taxon>
        <taxon>Dikarya</taxon>
        <taxon>Basidiomycota</taxon>
        <taxon>Agaricomycotina</taxon>
        <taxon>Agaricomycetes</taxon>
        <taxon>Polyporales</taxon>
        <taxon>Adustoporiaceae</taxon>
        <taxon>Rhodonia</taxon>
    </lineage>
</organism>
<dbReference type="RefSeq" id="XP_024342167.1">
    <property type="nucleotide sequence ID" value="XM_024478596.1"/>
</dbReference>
<dbReference type="EMBL" id="KZ110593">
    <property type="protein sequence ID" value="OSX65373.1"/>
    <property type="molecule type" value="Genomic_DNA"/>
</dbReference>
<proteinExistence type="predicted"/>
<dbReference type="Proteomes" id="UP000194127">
    <property type="component" value="Unassembled WGS sequence"/>
</dbReference>
<evidence type="ECO:0000313" key="1">
    <source>
        <dbReference type="EMBL" id="OSX65373.1"/>
    </source>
</evidence>
<dbReference type="GeneID" id="36323546"/>
<keyword evidence="2" id="KW-1185">Reference proteome</keyword>
<reference evidence="1 2" key="1">
    <citation type="submission" date="2017-04" db="EMBL/GenBank/DDBJ databases">
        <title>Genome Sequence of the Model Brown-Rot Fungus Postia placenta SB12.</title>
        <authorList>
            <consortium name="DOE Joint Genome Institute"/>
            <person name="Gaskell J."/>
            <person name="Kersten P."/>
            <person name="Larrondo L.F."/>
            <person name="Canessa P."/>
            <person name="Martinez D."/>
            <person name="Hibbett D."/>
            <person name="Schmoll M."/>
            <person name="Kubicek C.P."/>
            <person name="Martinez A.T."/>
            <person name="Yadav J."/>
            <person name="Master E."/>
            <person name="Magnuson J.K."/>
            <person name="James T."/>
            <person name="Yaver D."/>
            <person name="Berka R."/>
            <person name="Labutti K."/>
            <person name="Lipzen A."/>
            <person name="Aerts A."/>
            <person name="Barry K."/>
            <person name="Henrissat B."/>
            <person name="Blanchette R."/>
            <person name="Grigoriev I."/>
            <person name="Cullen D."/>
        </authorList>
    </citation>
    <scope>NUCLEOTIDE SEQUENCE [LARGE SCALE GENOMIC DNA]</scope>
    <source>
        <strain evidence="1 2">MAD-698-R-SB12</strain>
    </source>
</reference>